<dbReference type="InterPro" id="IPR048228">
    <property type="entry name" value="HelD_bacillota"/>
</dbReference>
<dbReference type="InterPro" id="IPR000212">
    <property type="entry name" value="DNA_helicase_UvrD/REP"/>
</dbReference>
<evidence type="ECO:0000256" key="5">
    <source>
        <dbReference type="PROSITE-ProRule" id="PRU00560"/>
    </source>
</evidence>
<accession>A0A329LTW8</accession>
<dbReference type="OrthoDB" id="9787585at2"/>
<keyword evidence="4 5" id="KW-0067">ATP-binding</keyword>
<evidence type="ECO:0000256" key="1">
    <source>
        <dbReference type="ARBA" id="ARBA00022741"/>
    </source>
</evidence>
<evidence type="ECO:0000256" key="4">
    <source>
        <dbReference type="ARBA" id="ARBA00022840"/>
    </source>
</evidence>
<reference evidence="7 8" key="1">
    <citation type="journal article" date="2009" name="Int. J. Syst. Evol. Microbiol.">
        <title>Paenibacillus contaminans sp. nov., isolated from a contaminated laboratory plate.</title>
        <authorList>
            <person name="Chou J.H."/>
            <person name="Lee J.H."/>
            <person name="Lin M.C."/>
            <person name="Chang P.S."/>
            <person name="Arun A.B."/>
            <person name="Young C.C."/>
            <person name="Chen W.M."/>
        </authorList>
    </citation>
    <scope>NUCLEOTIDE SEQUENCE [LARGE SCALE GENOMIC DNA]</scope>
    <source>
        <strain evidence="7 8">CKOBP-6</strain>
    </source>
</reference>
<dbReference type="Pfam" id="PF00580">
    <property type="entry name" value="UvrD-helicase"/>
    <property type="match status" value="1"/>
</dbReference>
<evidence type="ECO:0000256" key="3">
    <source>
        <dbReference type="ARBA" id="ARBA00022806"/>
    </source>
</evidence>
<evidence type="ECO:0000313" key="8">
    <source>
        <dbReference type="Proteomes" id="UP000250369"/>
    </source>
</evidence>
<organism evidence="7 8">
    <name type="scientific">Paenibacillus contaminans</name>
    <dbReference type="NCBI Taxonomy" id="450362"/>
    <lineage>
        <taxon>Bacteria</taxon>
        <taxon>Bacillati</taxon>
        <taxon>Bacillota</taxon>
        <taxon>Bacilli</taxon>
        <taxon>Bacillales</taxon>
        <taxon>Paenibacillaceae</taxon>
        <taxon>Paenibacillus</taxon>
    </lineage>
</organism>
<dbReference type="Proteomes" id="UP000250369">
    <property type="component" value="Unassembled WGS sequence"/>
</dbReference>
<evidence type="ECO:0000259" key="6">
    <source>
        <dbReference type="PROSITE" id="PS51198"/>
    </source>
</evidence>
<sequence length="788" mass="90382">MSADRAERQEEQQRVQRVMRMIRTNIDQLSLRTGDIKEQVVDIRKHFWDEVTIDRGSTDDIVETYISVKQQAELLSERERSHRHAAQQIVKLSRLQQSPYFGRIDFKEDGSDEQDIVYLGIASLLDETGDRFLVYDWRAPISSLYYDYGPGPAAYETPSGKIEGTLELKRQFVIRAGELELMFDTGLTIGDEILQQVLGKGADNQMKNIVATIQREQNRIIRNDENRLLIVSGPAGSGKTSAALQRVAYLLYKYRHMLSADQIVLFSPNPMFNRYVSTVLPELGEENMQQTTFQDYLEHRLSQTFRVEDPFDQMEYVLTAEGEPGYDARIGSITFKSSAAFLDVIQSYRTELESRGLVFKDIKLRGRVLIPASEISDKFYSITTTTKLSPRIHVVVEWLLERLETIMHAERNKPWVQEEVELLDPEDYQKAFKQLRRERRKRQGAFNEGQRESDLLRELVIRRHTLRLASRVKKLRFIDLPATYRRLFADSDTLLEMIGEEAAPSLLPEICKFTVEKLDQGELAYEDATPYLYLQELIEGFQINMNIMHVFVDEAQDYTPFQYEFLKKLFPRSRMTVLGDLNQAIYAHSALPEFEVLLGLYGEAVTETIALTRTYRSTRPIVEFTRGMLADGGLIEPFNRDGEKPTVTAAEDYADLHAKIADRLHDLQHEGFRTTAVICKTAKECAEAFAALSSLTDIPLRLISKDSAAFETGVVVIPSYLAKGIEFDAVIIYDGSGNKYGRERERKLFYTACTRAMHRLDVYCMGEPSPFIAMTDPTTYTSLPAQRE</sequence>
<keyword evidence="1 5" id="KW-0547">Nucleotide-binding</keyword>
<keyword evidence="3 5" id="KW-0347">Helicase</keyword>
<dbReference type="Pfam" id="PF13538">
    <property type="entry name" value="UvrD_C_2"/>
    <property type="match status" value="1"/>
</dbReference>
<dbReference type="GO" id="GO:0016787">
    <property type="term" value="F:hydrolase activity"/>
    <property type="evidence" value="ECO:0007669"/>
    <property type="project" value="UniProtKB-UniRule"/>
</dbReference>
<feature type="binding site" evidence="5">
    <location>
        <begin position="233"/>
        <end position="240"/>
    </location>
    <ligand>
        <name>ATP</name>
        <dbReference type="ChEBI" id="CHEBI:30616"/>
    </ligand>
</feature>
<dbReference type="NCBIfam" id="NF041464">
    <property type="entry name" value="HelD_BACSU"/>
    <property type="match status" value="1"/>
</dbReference>
<feature type="domain" description="UvrD-like helicase ATP-binding" evidence="6">
    <location>
        <begin position="212"/>
        <end position="618"/>
    </location>
</feature>
<dbReference type="PROSITE" id="PS51198">
    <property type="entry name" value="UVRD_HELICASE_ATP_BIND"/>
    <property type="match status" value="1"/>
</dbReference>
<protein>
    <submittedName>
        <fullName evidence="7">Helicase</fullName>
    </submittedName>
</protein>
<dbReference type="GO" id="GO:0005524">
    <property type="term" value="F:ATP binding"/>
    <property type="evidence" value="ECO:0007669"/>
    <property type="project" value="UniProtKB-UniRule"/>
</dbReference>
<gene>
    <name evidence="7" type="ORF">DQG23_37230</name>
</gene>
<dbReference type="GO" id="GO:0003677">
    <property type="term" value="F:DNA binding"/>
    <property type="evidence" value="ECO:0007669"/>
    <property type="project" value="InterPro"/>
</dbReference>
<dbReference type="SUPFAM" id="SSF52540">
    <property type="entry name" value="P-loop containing nucleoside triphosphate hydrolases"/>
    <property type="match status" value="1"/>
</dbReference>
<keyword evidence="2 5" id="KW-0378">Hydrolase</keyword>
<proteinExistence type="predicted"/>
<dbReference type="InterPro" id="IPR027417">
    <property type="entry name" value="P-loop_NTPase"/>
</dbReference>
<keyword evidence="8" id="KW-1185">Reference proteome</keyword>
<dbReference type="GO" id="GO:0000725">
    <property type="term" value="P:recombinational repair"/>
    <property type="evidence" value="ECO:0007669"/>
    <property type="project" value="TreeGrafter"/>
</dbReference>
<dbReference type="GO" id="GO:0005829">
    <property type="term" value="C:cytosol"/>
    <property type="evidence" value="ECO:0007669"/>
    <property type="project" value="TreeGrafter"/>
</dbReference>
<dbReference type="InterPro" id="IPR027785">
    <property type="entry name" value="UvrD-like_helicase_C"/>
</dbReference>
<dbReference type="PANTHER" id="PTHR11070:SF17">
    <property type="entry name" value="DNA HELICASE IV"/>
    <property type="match status" value="1"/>
</dbReference>
<dbReference type="Gene3D" id="3.40.50.300">
    <property type="entry name" value="P-loop containing nucleotide triphosphate hydrolases"/>
    <property type="match status" value="3"/>
</dbReference>
<dbReference type="AlphaFoldDB" id="A0A329LTW8"/>
<dbReference type="GO" id="GO:0043138">
    <property type="term" value="F:3'-5' DNA helicase activity"/>
    <property type="evidence" value="ECO:0007669"/>
    <property type="project" value="TreeGrafter"/>
</dbReference>
<evidence type="ECO:0000313" key="7">
    <source>
        <dbReference type="EMBL" id="RAV10828.1"/>
    </source>
</evidence>
<name>A0A329LTW8_9BACL</name>
<dbReference type="EMBL" id="QMFB01000041">
    <property type="protein sequence ID" value="RAV10828.1"/>
    <property type="molecule type" value="Genomic_DNA"/>
</dbReference>
<evidence type="ECO:0000256" key="2">
    <source>
        <dbReference type="ARBA" id="ARBA00022801"/>
    </source>
</evidence>
<comment type="caution">
    <text evidence="7">The sequence shown here is derived from an EMBL/GenBank/DDBJ whole genome shotgun (WGS) entry which is preliminary data.</text>
</comment>
<dbReference type="PANTHER" id="PTHR11070">
    <property type="entry name" value="UVRD / RECB / PCRA DNA HELICASE FAMILY MEMBER"/>
    <property type="match status" value="1"/>
</dbReference>
<dbReference type="InterPro" id="IPR014016">
    <property type="entry name" value="UvrD-like_ATP-bd"/>
</dbReference>